<dbReference type="Gene3D" id="2.60.120.620">
    <property type="entry name" value="q2cbj1_9rhob like domain"/>
    <property type="match status" value="1"/>
</dbReference>
<evidence type="ECO:0000259" key="8">
    <source>
        <dbReference type="PROSITE" id="PS51471"/>
    </source>
</evidence>
<dbReference type="PANTHER" id="PTHR10869:SF229">
    <property type="entry name" value="PROLYL 4-HYDROXYLASE ALPHA SUBUNIT DOMAIN-CONTAINING PROTEIN"/>
    <property type="match status" value="1"/>
</dbReference>
<evidence type="ECO:0000256" key="2">
    <source>
        <dbReference type="ARBA" id="ARBA00022723"/>
    </source>
</evidence>
<organism evidence="9 10">
    <name type="scientific">Skeletonema marinoi</name>
    <dbReference type="NCBI Taxonomy" id="267567"/>
    <lineage>
        <taxon>Eukaryota</taxon>
        <taxon>Sar</taxon>
        <taxon>Stramenopiles</taxon>
        <taxon>Ochrophyta</taxon>
        <taxon>Bacillariophyta</taxon>
        <taxon>Coscinodiscophyceae</taxon>
        <taxon>Thalassiosirophycidae</taxon>
        <taxon>Thalassiosirales</taxon>
        <taxon>Skeletonemataceae</taxon>
        <taxon>Skeletonema</taxon>
        <taxon>Skeletonema marinoi-dohrnii complex</taxon>
    </lineage>
</organism>
<feature type="domain" description="Fe2OG dioxygenase" evidence="8">
    <location>
        <begin position="334"/>
        <end position="458"/>
    </location>
</feature>
<dbReference type="InterPro" id="IPR045054">
    <property type="entry name" value="P4HA-like"/>
</dbReference>
<dbReference type="GO" id="GO:0005506">
    <property type="term" value="F:iron ion binding"/>
    <property type="evidence" value="ECO:0007669"/>
    <property type="project" value="InterPro"/>
</dbReference>
<dbReference type="InterPro" id="IPR006620">
    <property type="entry name" value="Pro_4_hyd_alph"/>
</dbReference>
<reference evidence="9" key="1">
    <citation type="submission" date="2023-06" db="EMBL/GenBank/DDBJ databases">
        <title>Survivors Of The Sea: Transcriptome response of Skeletonema marinoi to long-term dormancy.</title>
        <authorList>
            <person name="Pinder M.I.M."/>
            <person name="Kourtchenko O."/>
            <person name="Robertson E.K."/>
            <person name="Larsson T."/>
            <person name="Maumus F."/>
            <person name="Osuna-Cruz C.M."/>
            <person name="Vancaester E."/>
            <person name="Stenow R."/>
            <person name="Vandepoele K."/>
            <person name="Ploug H."/>
            <person name="Bruchert V."/>
            <person name="Godhe A."/>
            <person name="Topel M."/>
        </authorList>
    </citation>
    <scope>NUCLEOTIDE SEQUENCE</scope>
    <source>
        <strain evidence="9">R05AC</strain>
    </source>
</reference>
<keyword evidence="3" id="KW-0223">Dioxygenase</keyword>
<dbReference type="GO" id="GO:0004656">
    <property type="term" value="F:procollagen-proline 4-dioxygenase activity"/>
    <property type="evidence" value="ECO:0007669"/>
    <property type="project" value="TreeGrafter"/>
</dbReference>
<dbReference type="SMART" id="SM00702">
    <property type="entry name" value="P4Hc"/>
    <property type="match status" value="1"/>
</dbReference>
<protein>
    <submittedName>
        <fullName evidence="9">Leucine-rich repeat domain-containing protein</fullName>
    </submittedName>
</protein>
<dbReference type="Gene3D" id="3.80.10.10">
    <property type="entry name" value="Ribonuclease Inhibitor"/>
    <property type="match status" value="1"/>
</dbReference>
<evidence type="ECO:0000256" key="7">
    <source>
        <dbReference type="SAM" id="SignalP"/>
    </source>
</evidence>
<gene>
    <name evidence="9" type="ORF">QTG54_006753</name>
</gene>
<comment type="caution">
    <text evidence="9">The sequence shown here is derived from an EMBL/GenBank/DDBJ whole genome shotgun (WGS) entry which is preliminary data.</text>
</comment>
<dbReference type="AlphaFoldDB" id="A0AAD8YAH2"/>
<evidence type="ECO:0000256" key="6">
    <source>
        <dbReference type="SAM" id="MobiDB-lite"/>
    </source>
</evidence>
<feature type="region of interest" description="Disordered" evidence="6">
    <location>
        <begin position="48"/>
        <end position="91"/>
    </location>
</feature>
<keyword evidence="10" id="KW-1185">Reference proteome</keyword>
<feature type="compositionally biased region" description="Basic residues" evidence="6">
    <location>
        <begin position="50"/>
        <end position="62"/>
    </location>
</feature>
<keyword evidence="2" id="KW-0479">Metal-binding</keyword>
<dbReference type="InterPro" id="IPR044862">
    <property type="entry name" value="Pro_4_hyd_alph_FE2OG_OXY"/>
</dbReference>
<evidence type="ECO:0000256" key="1">
    <source>
        <dbReference type="ARBA" id="ARBA00001961"/>
    </source>
</evidence>
<dbReference type="EMBL" id="JATAAI010000011">
    <property type="protein sequence ID" value="KAK1742188.1"/>
    <property type="molecule type" value="Genomic_DNA"/>
</dbReference>
<evidence type="ECO:0000256" key="3">
    <source>
        <dbReference type="ARBA" id="ARBA00022964"/>
    </source>
</evidence>
<dbReference type="InterPro" id="IPR032675">
    <property type="entry name" value="LRR_dom_sf"/>
</dbReference>
<dbReference type="Proteomes" id="UP001224775">
    <property type="component" value="Unassembled WGS sequence"/>
</dbReference>
<proteinExistence type="predicted"/>
<feature type="signal peptide" evidence="7">
    <location>
        <begin position="1"/>
        <end position="22"/>
    </location>
</feature>
<dbReference type="Pfam" id="PF13640">
    <property type="entry name" value="2OG-FeII_Oxy_3"/>
    <property type="match status" value="1"/>
</dbReference>
<keyword evidence="5" id="KW-0408">Iron</keyword>
<dbReference type="Pfam" id="PF13306">
    <property type="entry name" value="LRR_5"/>
    <property type="match status" value="1"/>
</dbReference>
<dbReference type="InterPro" id="IPR005123">
    <property type="entry name" value="Oxoglu/Fe-dep_dioxygenase_dom"/>
</dbReference>
<dbReference type="GO" id="GO:0005783">
    <property type="term" value="C:endoplasmic reticulum"/>
    <property type="evidence" value="ECO:0007669"/>
    <property type="project" value="TreeGrafter"/>
</dbReference>
<feature type="compositionally biased region" description="Low complexity" evidence="6">
    <location>
        <begin position="198"/>
        <end position="214"/>
    </location>
</feature>
<comment type="cofactor">
    <cofactor evidence="1">
        <name>L-ascorbate</name>
        <dbReference type="ChEBI" id="CHEBI:38290"/>
    </cofactor>
</comment>
<evidence type="ECO:0000256" key="5">
    <source>
        <dbReference type="ARBA" id="ARBA00023004"/>
    </source>
</evidence>
<dbReference type="PROSITE" id="PS51471">
    <property type="entry name" value="FE2OG_OXY"/>
    <property type="match status" value="1"/>
</dbReference>
<evidence type="ECO:0000313" key="10">
    <source>
        <dbReference type="Proteomes" id="UP001224775"/>
    </source>
</evidence>
<name>A0AAD8YAH2_9STRA</name>
<dbReference type="InterPro" id="IPR026906">
    <property type="entry name" value="LRR_5"/>
</dbReference>
<keyword evidence="4" id="KW-0560">Oxidoreductase</keyword>
<accession>A0AAD8YAH2</accession>
<dbReference type="PANTHER" id="PTHR10869">
    <property type="entry name" value="PROLYL 4-HYDROXYLASE ALPHA SUBUNIT"/>
    <property type="match status" value="1"/>
</dbReference>
<evidence type="ECO:0000313" key="9">
    <source>
        <dbReference type="EMBL" id="KAK1742188.1"/>
    </source>
</evidence>
<evidence type="ECO:0000256" key="4">
    <source>
        <dbReference type="ARBA" id="ARBA00023002"/>
    </source>
</evidence>
<dbReference type="SUPFAM" id="SSF52058">
    <property type="entry name" value="L domain-like"/>
    <property type="match status" value="1"/>
</dbReference>
<feature type="chain" id="PRO_5041969750" evidence="7">
    <location>
        <begin position="23"/>
        <end position="809"/>
    </location>
</feature>
<feature type="region of interest" description="Disordered" evidence="6">
    <location>
        <begin position="162"/>
        <end position="214"/>
    </location>
</feature>
<dbReference type="GO" id="GO:0031418">
    <property type="term" value="F:L-ascorbic acid binding"/>
    <property type="evidence" value="ECO:0007669"/>
    <property type="project" value="InterPro"/>
</dbReference>
<keyword evidence="7" id="KW-0732">Signal</keyword>
<sequence>MTAASITTASLCSLVLVVSTTAFVPSHSSYLTNQIINNNDASSHLTKLNATKKKKTPKKSSTKNKSGGGFGSSSPTATKPKQKRSDTIQYPELEGQVRQTLIPSPFDITDEESATVLAEEMYDRLEDIYGLEKFNFGGVGAIYKSIGVVTDDDDDDDTVNELKNEDEGGSSLFDDILSGGSTSTIGGGSDPLEELFGKSPAPTPSASASASTSDKAAEAAPFDLNSIPAFEKFRVLHTDPMVLAIDDFFTNEECDKYVQISIDAEKQQTNAAGDETTQEETALQPMLLGQSQTVGKDSRSKAQRTSTTWFHYYKGVPELMAKASRLLGLEGFDRFEEPQTVRYRRNEKFTWHLDALSPEEANNPSGSGQRIATLLVYLTDVPAGSGGATMFRDLGGKDGSEDSQPLKVRPKKGSALLFFPSAGGIPGAPFDIRTLHCGEAVAEDAENEKWIAQLWLRQRGYEPTAPVGNSHGDASDEIGRYCTSQKSSSSYMMAEEQQEADEIFVYMGGDQVVPQDVRFVRIGESVTIIPKKAFISRANLINVEFHYGIEIIEDAAFFGCVSLRSIKLLGVKIIGKDAFSNCLDVTNAEFGDNLETVGNYAFEDCHCLRTITIPQARSIGIAAFMSCTGLSDIELGEELETLQDSAFQNCLCLRRIAMPLEVNMTGNDVFYCCSKLLRVDLVGVIHKTVALLHLEDWRNEMKDEINLINQALPTTIVGGKTLAVQQWMELVTRRLNHYKAEHKALLKEAATLLELALWKAKIDEKEGGVLQKGGLRTAMGQRKRERKEICITSGASIVIKNVLPFLQIV</sequence>